<evidence type="ECO:0000256" key="1">
    <source>
        <dbReference type="SAM" id="MobiDB-lite"/>
    </source>
</evidence>
<name>A0A8J3KF50_9ACTN</name>
<gene>
    <name evidence="2" type="ORF">Cci01nite_72050</name>
</gene>
<organism evidence="2 3">
    <name type="scientific">Catellatospora citrea</name>
    <dbReference type="NCBI Taxonomy" id="53366"/>
    <lineage>
        <taxon>Bacteria</taxon>
        <taxon>Bacillati</taxon>
        <taxon>Actinomycetota</taxon>
        <taxon>Actinomycetes</taxon>
        <taxon>Micromonosporales</taxon>
        <taxon>Micromonosporaceae</taxon>
        <taxon>Catellatospora</taxon>
    </lineage>
</organism>
<dbReference type="EMBL" id="BONH01000047">
    <property type="protein sequence ID" value="GIG02112.1"/>
    <property type="molecule type" value="Genomic_DNA"/>
</dbReference>
<reference evidence="2 3" key="1">
    <citation type="submission" date="2021-01" db="EMBL/GenBank/DDBJ databases">
        <title>Whole genome shotgun sequence of Catellatospora citrea NBRC 14495.</title>
        <authorList>
            <person name="Komaki H."/>
            <person name="Tamura T."/>
        </authorList>
    </citation>
    <scope>NUCLEOTIDE SEQUENCE [LARGE SCALE GENOMIC DNA]</scope>
    <source>
        <strain evidence="2 3">NBRC 14495</strain>
    </source>
</reference>
<sequence length="164" mass="16176">MSAAAPTVSFAPIENAMTEAEPAIHWALSAMCPAGGPIFSASATLPALSSMAFLMSPQAFTVAVSSAGAALVAAGAGEAPDGSAAGCASQAAVAIAVAIAAAMAKPLRTSRVWCTGVPPGSSCPAARYQFTAERIVPSTGADRARGHRAMRAGSGTGVRARDFP</sequence>
<protein>
    <submittedName>
        <fullName evidence="2">Uncharacterized protein</fullName>
    </submittedName>
</protein>
<accession>A0A8J3KF50</accession>
<keyword evidence="3" id="KW-1185">Reference proteome</keyword>
<dbReference type="AlphaFoldDB" id="A0A8J3KF50"/>
<proteinExistence type="predicted"/>
<comment type="caution">
    <text evidence="2">The sequence shown here is derived from an EMBL/GenBank/DDBJ whole genome shotgun (WGS) entry which is preliminary data.</text>
</comment>
<dbReference type="Proteomes" id="UP000659904">
    <property type="component" value="Unassembled WGS sequence"/>
</dbReference>
<dbReference type="RefSeq" id="WP_170213071.1">
    <property type="nucleotide sequence ID" value="NZ_BONH01000047.1"/>
</dbReference>
<evidence type="ECO:0000313" key="2">
    <source>
        <dbReference type="EMBL" id="GIG02112.1"/>
    </source>
</evidence>
<evidence type="ECO:0000313" key="3">
    <source>
        <dbReference type="Proteomes" id="UP000659904"/>
    </source>
</evidence>
<feature type="region of interest" description="Disordered" evidence="1">
    <location>
        <begin position="140"/>
        <end position="164"/>
    </location>
</feature>